<dbReference type="Pfam" id="PF01979">
    <property type="entry name" value="Amidohydro_1"/>
    <property type="match status" value="1"/>
</dbReference>
<dbReference type="SUPFAM" id="SSF51338">
    <property type="entry name" value="Composite domain of metallo-dependent hydrolases"/>
    <property type="match status" value="1"/>
</dbReference>
<evidence type="ECO:0000313" key="2">
    <source>
        <dbReference type="EMBL" id="EFX01725.1"/>
    </source>
</evidence>
<dbReference type="PANTHER" id="PTHR43135">
    <property type="entry name" value="ALPHA-D-RIBOSE 1-METHYLPHOSPHONATE 5-TRIPHOSPHATE DIPHOSPHATASE"/>
    <property type="match status" value="1"/>
</dbReference>
<proteinExistence type="predicted"/>
<dbReference type="RefSeq" id="XP_014171207.1">
    <property type="nucleotide sequence ID" value="XM_014315732.1"/>
</dbReference>
<gene>
    <name evidence="2" type="ORF">CMQ_8191</name>
</gene>
<keyword evidence="3" id="KW-1185">Reference proteome</keyword>
<name>F0XKG3_GROCL</name>
<reference evidence="2 3" key="1">
    <citation type="journal article" date="2011" name="Proc. Natl. Acad. Sci. U.S.A.">
        <title>Genome and transcriptome analyses of the mountain pine beetle-fungal symbiont Grosmannia clavigera, a lodgepole pine pathogen.</title>
        <authorList>
            <person name="DiGuistini S."/>
            <person name="Wang Y."/>
            <person name="Liao N.Y."/>
            <person name="Taylor G."/>
            <person name="Tanguay P."/>
            <person name="Feau N."/>
            <person name="Henrissat B."/>
            <person name="Chan S.K."/>
            <person name="Hesse-Orce U."/>
            <person name="Alamouti S.M."/>
            <person name="Tsui C.K.M."/>
            <person name="Docking R.T."/>
            <person name="Levasseur A."/>
            <person name="Haridas S."/>
            <person name="Robertson G."/>
            <person name="Birol I."/>
            <person name="Holt R.A."/>
            <person name="Marra M.A."/>
            <person name="Hamelin R.C."/>
            <person name="Hirst M."/>
            <person name="Jones S.J.M."/>
            <person name="Bohlmann J."/>
            <person name="Breuil C."/>
        </authorList>
    </citation>
    <scope>NUCLEOTIDE SEQUENCE [LARGE SCALE GENOMIC DNA]</scope>
    <source>
        <strain evidence="3">kw1407 / UAMH 11150</strain>
    </source>
</reference>
<dbReference type="GeneID" id="25981819"/>
<dbReference type="GO" id="GO:0016810">
    <property type="term" value="F:hydrolase activity, acting on carbon-nitrogen (but not peptide) bonds"/>
    <property type="evidence" value="ECO:0007669"/>
    <property type="project" value="InterPro"/>
</dbReference>
<feature type="domain" description="Amidohydrolase-related" evidence="1">
    <location>
        <begin position="73"/>
        <end position="354"/>
    </location>
</feature>
<sequence>MDRRRASDGRDRQGKLLTLHTSALFDPKYGGFRENISVVVDAESGLIVEVYERDGDDTLQWLGEGDIDLRGLYVLPGLVDAHTHIFLHSYEEADALHQKRDESITERVVRGVNHCRAALLAGYTTYRDLGSEGMQDADTNLRDVIARGLMPGPRLFVATRELASTGSFELRTENAGGGHHVPPGPDVADGVEQCRQAVRRRIAAGADVVKVPRLTRSWPRPGMAQCPVAAHCGTRDGALIAITAGVTSIEHGTAITDDMLPTMAAEGIIFVPTLANAYDAGVRLACGGDTGTFSHGDNVRELELMIEAGVPVADVIESCTVGGWEACGGELCGRRFGWFEAGLQADISALDGDPE</sequence>
<dbReference type="STRING" id="655863.F0XKG3"/>
<evidence type="ECO:0000313" key="3">
    <source>
        <dbReference type="Proteomes" id="UP000007796"/>
    </source>
</evidence>
<dbReference type="EMBL" id="GL629788">
    <property type="protein sequence ID" value="EFX01725.1"/>
    <property type="molecule type" value="Genomic_DNA"/>
</dbReference>
<dbReference type="SUPFAM" id="SSF51556">
    <property type="entry name" value="Metallo-dependent hydrolases"/>
    <property type="match status" value="1"/>
</dbReference>
<dbReference type="OrthoDB" id="5595695at2759"/>
<dbReference type="AlphaFoldDB" id="F0XKG3"/>
<dbReference type="InterPro" id="IPR006680">
    <property type="entry name" value="Amidohydro-rel"/>
</dbReference>
<dbReference type="eggNOG" id="ENOG502QT17">
    <property type="taxonomic scope" value="Eukaryota"/>
</dbReference>
<dbReference type="InterPro" id="IPR032466">
    <property type="entry name" value="Metal_Hydrolase"/>
</dbReference>
<dbReference type="InterPro" id="IPR011059">
    <property type="entry name" value="Metal-dep_hydrolase_composite"/>
</dbReference>
<protein>
    <submittedName>
        <fullName evidence="2">Amidohydrolase domain containing protein</fullName>
    </submittedName>
</protein>
<evidence type="ECO:0000259" key="1">
    <source>
        <dbReference type="Pfam" id="PF01979"/>
    </source>
</evidence>
<dbReference type="Proteomes" id="UP000007796">
    <property type="component" value="Unassembled WGS sequence"/>
</dbReference>
<keyword evidence="2" id="KW-0378">Hydrolase</keyword>
<organism evidence="3">
    <name type="scientific">Grosmannia clavigera (strain kw1407 / UAMH 11150)</name>
    <name type="common">Blue stain fungus</name>
    <name type="synonym">Graphiocladiella clavigera</name>
    <dbReference type="NCBI Taxonomy" id="655863"/>
    <lineage>
        <taxon>Eukaryota</taxon>
        <taxon>Fungi</taxon>
        <taxon>Dikarya</taxon>
        <taxon>Ascomycota</taxon>
        <taxon>Pezizomycotina</taxon>
        <taxon>Sordariomycetes</taxon>
        <taxon>Sordariomycetidae</taxon>
        <taxon>Ophiostomatales</taxon>
        <taxon>Ophiostomataceae</taxon>
        <taxon>Leptographium</taxon>
    </lineage>
</organism>
<dbReference type="HOGENOM" id="CLU_023620_1_0_1"/>
<dbReference type="Gene3D" id="3.20.20.140">
    <property type="entry name" value="Metal-dependent hydrolases"/>
    <property type="match status" value="2"/>
</dbReference>
<dbReference type="InterPro" id="IPR051781">
    <property type="entry name" value="Metallo-dep_Hydrolase"/>
</dbReference>
<accession>F0XKG3</accession>
<dbReference type="PANTHER" id="PTHR43135:SF3">
    <property type="entry name" value="ALPHA-D-RIBOSE 1-METHYLPHOSPHONATE 5-TRIPHOSPHATE DIPHOSPHATASE"/>
    <property type="match status" value="1"/>
</dbReference>
<dbReference type="InParanoid" id="F0XKG3"/>